<dbReference type="EMBL" id="JAWNGG020000179">
    <property type="protein sequence ID" value="KAK9298178.1"/>
    <property type="molecule type" value="Genomic_DNA"/>
</dbReference>
<protein>
    <submittedName>
        <fullName evidence="2">Uncharacterized protein</fullName>
    </submittedName>
</protein>
<feature type="compositionally biased region" description="Polar residues" evidence="1">
    <location>
        <begin position="49"/>
        <end position="59"/>
    </location>
</feature>
<organism evidence="2 3">
    <name type="scientific">Tetragonisca angustula</name>
    <dbReference type="NCBI Taxonomy" id="166442"/>
    <lineage>
        <taxon>Eukaryota</taxon>
        <taxon>Metazoa</taxon>
        <taxon>Ecdysozoa</taxon>
        <taxon>Arthropoda</taxon>
        <taxon>Hexapoda</taxon>
        <taxon>Insecta</taxon>
        <taxon>Pterygota</taxon>
        <taxon>Neoptera</taxon>
        <taxon>Endopterygota</taxon>
        <taxon>Hymenoptera</taxon>
        <taxon>Apocrita</taxon>
        <taxon>Aculeata</taxon>
        <taxon>Apoidea</taxon>
        <taxon>Anthophila</taxon>
        <taxon>Apidae</taxon>
        <taxon>Tetragonisca</taxon>
    </lineage>
</organism>
<evidence type="ECO:0000313" key="2">
    <source>
        <dbReference type="EMBL" id="KAK9298178.1"/>
    </source>
</evidence>
<dbReference type="Proteomes" id="UP001432146">
    <property type="component" value="Unassembled WGS sequence"/>
</dbReference>
<sequence length="112" mass="12713">MRGWRKRRDEERGNAFRNAGKAQLSLRDDRNTTRVDWECSSEAIYLGSGSRSGVSSQPASEVASLRQPPPSADYQGLLLFDVAPTICSAYRPPSRIFTEKFCSRQNFFFRDS</sequence>
<accession>A0AAW0ZLZ7</accession>
<dbReference type="AlphaFoldDB" id="A0AAW0ZLZ7"/>
<proteinExistence type="predicted"/>
<reference evidence="2 3" key="1">
    <citation type="submission" date="2024-05" db="EMBL/GenBank/DDBJ databases">
        <title>The nuclear and mitochondrial genome assemblies of Tetragonisca angustula (Apidae: Meliponini), a tiny yet remarkable pollinator in the Neotropics.</title>
        <authorList>
            <person name="Ferrari R."/>
            <person name="Ricardo P.C."/>
            <person name="Dias F.C."/>
            <person name="Araujo N.S."/>
            <person name="Soares D.O."/>
            <person name="Zhou Q.-S."/>
            <person name="Zhu C.-D."/>
            <person name="Coutinho L."/>
            <person name="Airas M.C."/>
            <person name="Batista T.M."/>
        </authorList>
    </citation>
    <scope>NUCLEOTIDE SEQUENCE [LARGE SCALE GENOMIC DNA]</scope>
    <source>
        <strain evidence="2">ASF017062</strain>
        <tissue evidence="2">Abdomen</tissue>
    </source>
</reference>
<comment type="caution">
    <text evidence="2">The sequence shown here is derived from an EMBL/GenBank/DDBJ whole genome shotgun (WGS) entry which is preliminary data.</text>
</comment>
<keyword evidence="3" id="KW-1185">Reference proteome</keyword>
<name>A0AAW0ZLZ7_9HYME</name>
<feature type="region of interest" description="Disordered" evidence="1">
    <location>
        <begin position="48"/>
        <end position="68"/>
    </location>
</feature>
<gene>
    <name evidence="2" type="ORF">QLX08_008354</name>
</gene>
<evidence type="ECO:0000256" key="1">
    <source>
        <dbReference type="SAM" id="MobiDB-lite"/>
    </source>
</evidence>
<evidence type="ECO:0000313" key="3">
    <source>
        <dbReference type="Proteomes" id="UP001432146"/>
    </source>
</evidence>